<accession>A0A6H0XZX5</accession>
<keyword evidence="1" id="KW-0732">Signal</keyword>
<name>A0A6H0XZX5_9PEZI</name>
<dbReference type="AlphaFoldDB" id="A0A6H0XZX5"/>
<feature type="chain" id="PRO_5026046315" evidence="1">
    <location>
        <begin position="28"/>
        <end position="195"/>
    </location>
</feature>
<reference evidence="2 3" key="1">
    <citation type="journal article" date="2016" name="Sci. Rep.">
        <title>Peltaster fructicola genome reveals evolution from an invasive phytopathogen to an ectophytic parasite.</title>
        <authorList>
            <person name="Xu C."/>
            <person name="Chen H."/>
            <person name="Gleason M.L."/>
            <person name="Xu J.R."/>
            <person name="Liu H."/>
            <person name="Zhang R."/>
            <person name="Sun G."/>
        </authorList>
    </citation>
    <scope>NUCLEOTIDE SEQUENCE [LARGE SCALE GENOMIC DNA]</scope>
    <source>
        <strain evidence="2 3">LNHT1506</strain>
    </source>
</reference>
<dbReference type="EMBL" id="CP051142">
    <property type="protein sequence ID" value="QIX00215.1"/>
    <property type="molecule type" value="Genomic_DNA"/>
</dbReference>
<dbReference type="OrthoDB" id="2119228at2759"/>
<dbReference type="Proteomes" id="UP000503462">
    <property type="component" value="Chromosome 4"/>
</dbReference>
<evidence type="ECO:0000313" key="3">
    <source>
        <dbReference type="Proteomes" id="UP000503462"/>
    </source>
</evidence>
<evidence type="ECO:0000256" key="1">
    <source>
        <dbReference type="SAM" id="SignalP"/>
    </source>
</evidence>
<gene>
    <name evidence="2" type="ORF">AMS68_005732</name>
</gene>
<proteinExistence type="predicted"/>
<keyword evidence="3" id="KW-1185">Reference proteome</keyword>
<sequence>MARSTGLLAILFTLFVHLILFASPASAAPVNDEITVLAKRDEGTAHPANPEVEISEGFAHPAGEFEVDGELEDQHWKRGSYQSGWCGLHFTQYQKHQGPGNDTSKYRFDVIVKDSKGATIGETKAMVVGDHSRGGVYSALPKVLIVKPGSKDRDSVGFAYDGAHWDTGRHNRRHWCKVGRYDGGARQGDCGFTCN</sequence>
<feature type="signal peptide" evidence="1">
    <location>
        <begin position="1"/>
        <end position="27"/>
    </location>
</feature>
<organism evidence="2 3">
    <name type="scientific">Peltaster fructicola</name>
    <dbReference type="NCBI Taxonomy" id="286661"/>
    <lineage>
        <taxon>Eukaryota</taxon>
        <taxon>Fungi</taxon>
        <taxon>Dikarya</taxon>
        <taxon>Ascomycota</taxon>
        <taxon>Pezizomycotina</taxon>
        <taxon>Dothideomycetes</taxon>
        <taxon>Dothideomycetes incertae sedis</taxon>
        <taxon>Peltaster</taxon>
    </lineage>
</organism>
<evidence type="ECO:0000313" key="2">
    <source>
        <dbReference type="EMBL" id="QIX00215.1"/>
    </source>
</evidence>
<protein>
    <submittedName>
        <fullName evidence="2">Uncharacterized protein</fullName>
    </submittedName>
</protein>